<keyword evidence="2" id="KW-1185">Reference proteome</keyword>
<comment type="caution">
    <text evidence="1">The sequence shown here is derived from an EMBL/GenBank/DDBJ whole genome shotgun (WGS) entry which is preliminary data.</text>
</comment>
<evidence type="ECO:0000313" key="2">
    <source>
        <dbReference type="Proteomes" id="UP000805193"/>
    </source>
</evidence>
<gene>
    <name evidence="1" type="ORF">HPB47_018597</name>
</gene>
<reference evidence="1 2" key="1">
    <citation type="journal article" date="2020" name="Cell">
        <title>Large-Scale Comparative Analyses of Tick Genomes Elucidate Their Genetic Diversity and Vector Capacities.</title>
        <authorList>
            <consortium name="Tick Genome and Microbiome Consortium (TIGMIC)"/>
            <person name="Jia N."/>
            <person name="Wang J."/>
            <person name="Shi W."/>
            <person name="Du L."/>
            <person name="Sun Y."/>
            <person name="Zhan W."/>
            <person name="Jiang J.F."/>
            <person name="Wang Q."/>
            <person name="Zhang B."/>
            <person name="Ji P."/>
            <person name="Bell-Sakyi L."/>
            <person name="Cui X.M."/>
            <person name="Yuan T.T."/>
            <person name="Jiang B.G."/>
            <person name="Yang W.F."/>
            <person name="Lam T.T."/>
            <person name="Chang Q.C."/>
            <person name="Ding S.J."/>
            <person name="Wang X.J."/>
            <person name="Zhu J.G."/>
            <person name="Ruan X.D."/>
            <person name="Zhao L."/>
            <person name="Wei J.T."/>
            <person name="Ye R.Z."/>
            <person name="Que T.C."/>
            <person name="Du C.H."/>
            <person name="Zhou Y.H."/>
            <person name="Cheng J.X."/>
            <person name="Dai P.F."/>
            <person name="Guo W.B."/>
            <person name="Han X.H."/>
            <person name="Huang E.J."/>
            <person name="Li L.F."/>
            <person name="Wei W."/>
            <person name="Gao Y.C."/>
            <person name="Liu J.Z."/>
            <person name="Shao H.Z."/>
            <person name="Wang X."/>
            <person name="Wang C.C."/>
            <person name="Yang T.C."/>
            <person name="Huo Q.B."/>
            <person name="Li W."/>
            <person name="Chen H.Y."/>
            <person name="Chen S.E."/>
            <person name="Zhou L.G."/>
            <person name="Ni X.B."/>
            <person name="Tian J.H."/>
            <person name="Sheng Y."/>
            <person name="Liu T."/>
            <person name="Pan Y.S."/>
            <person name="Xia L.Y."/>
            <person name="Li J."/>
            <person name="Zhao F."/>
            <person name="Cao W.C."/>
        </authorList>
    </citation>
    <scope>NUCLEOTIDE SEQUENCE [LARGE SCALE GENOMIC DNA]</scope>
    <source>
        <strain evidence="1">Iper-2018</strain>
    </source>
</reference>
<protein>
    <submittedName>
        <fullName evidence="1">Uncharacterized protein</fullName>
    </submittedName>
</protein>
<proteinExistence type="predicted"/>
<name>A0AC60QKC5_IXOPE</name>
<accession>A0AC60QKC5</accession>
<organism evidence="1 2">
    <name type="scientific">Ixodes persulcatus</name>
    <name type="common">Taiga tick</name>
    <dbReference type="NCBI Taxonomy" id="34615"/>
    <lineage>
        <taxon>Eukaryota</taxon>
        <taxon>Metazoa</taxon>
        <taxon>Ecdysozoa</taxon>
        <taxon>Arthropoda</taxon>
        <taxon>Chelicerata</taxon>
        <taxon>Arachnida</taxon>
        <taxon>Acari</taxon>
        <taxon>Parasitiformes</taxon>
        <taxon>Ixodida</taxon>
        <taxon>Ixodoidea</taxon>
        <taxon>Ixodidae</taxon>
        <taxon>Ixodinae</taxon>
        <taxon>Ixodes</taxon>
    </lineage>
</organism>
<dbReference type="EMBL" id="JABSTQ010007773">
    <property type="protein sequence ID" value="KAG0435255.1"/>
    <property type="molecule type" value="Genomic_DNA"/>
</dbReference>
<evidence type="ECO:0000313" key="1">
    <source>
        <dbReference type="EMBL" id="KAG0435255.1"/>
    </source>
</evidence>
<sequence>MATEATAAPKEQRLLPTACAVCGTFGWTWSSCFENVRSTPSPGLQPSANFIEASDPPHFPCGPVRDPPPPLLPTSAAALELWQSLLDFLQDPAAPPVSTRLQDLKRKT</sequence>
<dbReference type="Proteomes" id="UP000805193">
    <property type="component" value="Unassembled WGS sequence"/>
</dbReference>